<organism evidence="5 6">
    <name type="scientific">Candidatus Enterococcus ferrettii</name>
    <dbReference type="NCBI Taxonomy" id="2815324"/>
    <lineage>
        <taxon>Bacteria</taxon>
        <taxon>Bacillati</taxon>
        <taxon>Bacillota</taxon>
        <taxon>Bacilli</taxon>
        <taxon>Lactobacillales</taxon>
        <taxon>Enterococcaceae</taxon>
        <taxon>Enterococcus</taxon>
    </lineage>
</organism>
<keyword evidence="3" id="KW-1133">Transmembrane helix</keyword>
<feature type="domain" description="EamA" evidence="4">
    <location>
        <begin position="4"/>
        <end position="135"/>
    </location>
</feature>
<feature type="transmembrane region" description="Helical" evidence="3">
    <location>
        <begin position="65"/>
        <end position="85"/>
    </location>
</feature>
<dbReference type="PANTHER" id="PTHR22911">
    <property type="entry name" value="ACYL-MALONYL CONDENSING ENZYME-RELATED"/>
    <property type="match status" value="1"/>
</dbReference>
<feature type="transmembrane region" description="Helical" evidence="3">
    <location>
        <begin position="32"/>
        <end position="53"/>
    </location>
</feature>
<feature type="transmembrane region" description="Helical" evidence="3">
    <location>
        <begin position="256"/>
        <end position="276"/>
    </location>
</feature>
<keyword evidence="3" id="KW-0472">Membrane</keyword>
<dbReference type="Gene3D" id="1.10.3730.20">
    <property type="match status" value="2"/>
</dbReference>
<evidence type="ECO:0000313" key="5">
    <source>
        <dbReference type="EMBL" id="MEO1769368.1"/>
    </source>
</evidence>
<feature type="transmembrane region" description="Helical" evidence="3">
    <location>
        <begin position="285"/>
        <end position="301"/>
    </location>
</feature>
<keyword evidence="3" id="KW-0812">Transmembrane</keyword>
<accession>A0ABV0EP55</accession>
<feature type="transmembrane region" description="Helical" evidence="3">
    <location>
        <begin position="200"/>
        <end position="217"/>
    </location>
</feature>
<gene>
    <name evidence="5" type="ORF">JZO67_001319</name>
</gene>
<keyword evidence="6" id="KW-1185">Reference proteome</keyword>
<evidence type="ECO:0000256" key="2">
    <source>
        <dbReference type="ARBA" id="ARBA00007362"/>
    </source>
</evidence>
<dbReference type="EMBL" id="JAFREL020000001">
    <property type="protein sequence ID" value="MEO1769368.1"/>
    <property type="molecule type" value="Genomic_DNA"/>
</dbReference>
<dbReference type="Proteomes" id="UP000664357">
    <property type="component" value="Unassembled WGS sequence"/>
</dbReference>
<evidence type="ECO:0000259" key="4">
    <source>
        <dbReference type="Pfam" id="PF00892"/>
    </source>
</evidence>
<dbReference type="Pfam" id="PF00892">
    <property type="entry name" value="EamA"/>
    <property type="match status" value="2"/>
</dbReference>
<evidence type="ECO:0000313" key="6">
    <source>
        <dbReference type="Proteomes" id="UP000664357"/>
    </source>
</evidence>
<protein>
    <recommendedName>
        <fullName evidence="4">EamA domain-containing protein</fullName>
    </recommendedName>
</protein>
<dbReference type="InterPro" id="IPR037185">
    <property type="entry name" value="EmrE-like"/>
</dbReference>
<name>A0ABV0EP55_9ENTE</name>
<feature type="transmembrane region" description="Helical" evidence="3">
    <location>
        <begin position="121"/>
        <end position="138"/>
    </location>
</feature>
<evidence type="ECO:0000256" key="3">
    <source>
        <dbReference type="SAM" id="Phobius"/>
    </source>
</evidence>
<proteinExistence type="inferred from homology"/>
<feature type="transmembrane region" description="Helical" evidence="3">
    <location>
        <begin position="233"/>
        <end position="250"/>
    </location>
</feature>
<sequence length="303" mass="34056">MWFVHAMLTVLAWGSADLFYKKGNDPKDRYSAVKTTIIVGLVMGLHAIVYYGVIERISYDWMNLIRYLPVSSMYIGSMAVGYFGLRYIEVSISSPISNSSGAVTAMLGVILLGNRINGGQLFAVVLILIGILLLSVLEKQAEDEELKQAGVQPEEKYRFGALAIIFPIIYMLIDGMGTFLDSYYLEYKQLMSEDQANMSYELTFLFVAIFLMGYLYFRKNEKIHFFQEQNRGLAALFETVGQFFYVGAIAGKQAVIAAPLISSYAIISVLLGRIFLKEKLNWKQYVVIAIVMIGIIILGFYDG</sequence>
<dbReference type="PANTHER" id="PTHR22911:SF137">
    <property type="entry name" value="SOLUTE CARRIER FAMILY 35 MEMBER G2-RELATED"/>
    <property type="match status" value="1"/>
</dbReference>
<feature type="domain" description="EamA" evidence="4">
    <location>
        <begin position="184"/>
        <end position="298"/>
    </location>
</feature>
<feature type="transmembrane region" description="Helical" evidence="3">
    <location>
        <begin position="159"/>
        <end position="180"/>
    </location>
</feature>
<comment type="caution">
    <text evidence="5">The sequence shown here is derived from an EMBL/GenBank/DDBJ whole genome shotgun (WGS) entry which is preliminary data.</text>
</comment>
<reference evidence="5 6" key="1">
    <citation type="submission" date="2024-02" db="EMBL/GenBank/DDBJ databases">
        <title>The Genome Sequence of Enterococcus sp. DIV0159.</title>
        <authorList>
            <person name="Earl A."/>
            <person name="Manson A."/>
            <person name="Gilmore M."/>
            <person name="Sanders J."/>
            <person name="Shea T."/>
            <person name="Howe W."/>
            <person name="Livny J."/>
            <person name="Cuomo C."/>
            <person name="Neafsey D."/>
            <person name="Birren B."/>
        </authorList>
    </citation>
    <scope>NUCLEOTIDE SEQUENCE [LARGE SCALE GENOMIC DNA]</scope>
    <source>
        <strain evidence="5 6">665A</strain>
    </source>
</reference>
<evidence type="ECO:0000256" key="1">
    <source>
        <dbReference type="ARBA" id="ARBA00004127"/>
    </source>
</evidence>
<dbReference type="InterPro" id="IPR000620">
    <property type="entry name" value="EamA_dom"/>
</dbReference>
<comment type="subcellular location">
    <subcellularLocation>
        <location evidence="1">Endomembrane system</location>
        <topology evidence="1">Multi-pass membrane protein</topology>
    </subcellularLocation>
</comment>
<dbReference type="RefSeq" id="WP_207700543.1">
    <property type="nucleotide sequence ID" value="NZ_JAFREL020000001.1"/>
</dbReference>
<dbReference type="SUPFAM" id="SSF103481">
    <property type="entry name" value="Multidrug resistance efflux transporter EmrE"/>
    <property type="match status" value="2"/>
</dbReference>
<comment type="similarity">
    <text evidence="2">Belongs to the EamA transporter family.</text>
</comment>